<protein>
    <submittedName>
        <fullName evidence="2">Uncharacterized protein</fullName>
    </submittedName>
</protein>
<evidence type="ECO:0000256" key="1">
    <source>
        <dbReference type="SAM" id="MobiDB-lite"/>
    </source>
</evidence>
<sequence>MADLEGQLAQARDENAAREREIITAMLKQAKLPDRLESRSFRAEVNQIAEHWSRYGPSKSGLTFGTLICLCRSLPRTDWDLLQRHPETFREQAPSVNERLGTWKWEVWEWFRKFVNPEFQKSCIVGMVFENFKDDFPEFENQLQRIQMQTSAAEAIQLPSATFQNPSGTPVDKATQVESTESWSRKSPGTTSCNPRECNLADSVVSRAALLSQPPGYLSSVASYANNESSTCLSTDLSDFHQKGFSHWNDESTTGAVQSLAASGFWSLTGLNNIYSILANQKLRSFLDQALGPGPYIIRHCSWWSRAASDGRPIYLKQNTERNDKCLCLHILLQGTCIRYFTGSHKESWPAEGLPTFINYDQDRLQVHKQETILNGLTLFDPRINHQFENGSAMTIIFGKEETLEGWAPLLVENPHLGHVLEKMKQDLNIGWNIRQI</sequence>
<organism evidence="2 3">
    <name type="scientific">Pyricularia oryzae</name>
    <name type="common">Rice blast fungus</name>
    <name type="synonym">Magnaporthe oryzae</name>
    <dbReference type="NCBI Taxonomy" id="318829"/>
    <lineage>
        <taxon>Eukaryota</taxon>
        <taxon>Fungi</taxon>
        <taxon>Dikarya</taxon>
        <taxon>Ascomycota</taxon>
        <taxon>Pezizomycotina</taxon>
        <taxon>Sordariomycetes</taxon>
        <taxon>Sordariomycetidae</taxon>
        <taxon>Magnaporthales</taxon>
        <taxon>Pyriculariaceae</taxon>
        <taxon>Pyricularia</taxon>
    </lineage>
</organism>
<dbReference type="Proteomes" id="UP000294847">
    <property type="component" value="Chromosome 3"/>
</dbReference>
<feature type="region of interest" description="Disordered" evidence="1">
    <location>
        <begin position="160"/>
        <end position="191"/>
    </location>
</feature>
<dbReference type="AlphaFoldDB" id="A0A4P7NAX7"/>
<reference evidence="2 3" key="1">
    <citation type="journal article" date="2019" name="Mol. Biol. Evol.">
        <title>Blast fungal genomes show frequent chromosomal changes, gene gains and losses, and effector gene turnover.</title>
        <authorList>
            <person name="Gomez Luciano L.B."/>
            <person name="Jason Tsai I."/>
            <person name="Chuma I."/>
            <person name="Tosa Y."/>
            <person name="Chen Y.H."/>
            <person name="Li J.Y."/>
            <person name="Li M.Y."/>
            <person name="Jade Lu M.Y."/>
            <person name="Nakayashiki H."/>
            <person name="Li W.H."/>
        </authorList>
    </citation>
    <scope>NUCLEOTIDE SEQUENCE [LARGE SCALE GENOMIC DNA]</scope>
    <source>
        <strain evidence="2">MZ5-1-6</strain>
    </source>
</reference>
<accession>A0A4P7NAX7</accession>
<evidence type="ECO:0000313" key="3">
    <source>
        <dbReference type="Proteomes" id="UP000294847"/>
    </source>
</evidence>
<evidence type="ECO:0000313" key="2">
    <source>
        <dbReference type="EMBL" id="QBZ58551.1"/>
    </source>
</evidence>
<proteinExistence type="predicted"/>
<feature type="compositionally biased region" description="Polar residues" evidence="1">
    <location>
        <begin position="176"/>
        <end position="191"/>
    </location>
</feature>
<gene>
    <name evidence="2" type="ORF">PoMZ_03506</name>
</gene>
<name>A0A4P7NAX7_PYROR</name>
<dbReference type="EMBL" id="CP034206">
    <property type="protein sequence ID" value="QBZ58551.1"/>
    <property type="molecule type" value="Genomic_DNA"/>
</dbReference>